<feature type="chain" id="PRO_5015316454" evidence="1">
    <location>
        <begin position="25"/>
        <end position="213"/>
    </location>
</feature>
<dbReference type="InterPro" id="IPR013424">
    <property type="entry name" value="Ice-binding_C"/>
</dbReference>
<accession>A0A2R4CFK3</accession>
<dbReference type="AlphaFoldDB" id="A0A2R4CFK3"/>
<name>A0A2R4CFK3_9BURK</name>
<organism evidence="3 4">
    <name type="scientific">Pseudoduganella armeniaca</name>
    <dbReference type="NCBI Taxonomy" id="2072590"/>
    <lineage>
        <taxon>Bacteria</taxon>
        <taxon>Pseudomonadati</taxon>
        <taxon>Pseudomonadota</taxon>
        <taxon>Betaproteobacteria</taxon>
        <taxon>Burkholderiales</taxon>
        <taxon>Oxalobacteraceae</taxon>
        <taxon>Telluria group</taxon>
        <taxon>Pseudoduganella</taxon>
    </lineage>
</organism>
<evidence type="ECO:0000256" key="1">
    <source>
        <dbReference type="SAM" id="SignalP"/>
    </source>
</evidence>
<proteinExistence type="predicted"/>
<sequence length="213" mass="22339">MTIAAVSKAVLLSAALLAAGSAHATFNKGSIGNASLDDVTLAGETADKLVYSGLNPMSTGSLSFSLAFWNTGSLFWGTLETVDGKYITDYSSRFDFTFGKSASGKTGTWSITNVSKEYDANLDLTLDIHASNASTAFLFDETNIKAGQTLSGTWNIEWLNNGGKVPGFSNAVLFGRDLSLTKTVSPVPEPATLPMLAGGLALVALAARRRAKK</sequence>
<gene>
    <name evidence="3" type="ORF">C9I28_24315</name>
</gene>
<feature type="domain" description="Ice-binding protein C-terminal" evidence="2">
    <location>
        <begin position="186"/>
        <end position="210"/>
    </location>
</feature>
<dbReference type="KEGG" id="masz:C9I28_24315"/>
<dbReference type="EMBL" id="CP028324">
    <property type="protein sequence ID" value="AVR98413.1"/>
    <property type="molecule type" value="Genomic_DNA"/>
</dbReference>
<dbReference type="Pfam" id="PF07589">
    <property type="entry name" value="PEP-CTERM"/>
    <property type="match status" value="1"/>
</dbReference>
<protein>
    <submittedName>
        <fullName evidence="3">PEP-CTERM sorting domain-containing protein</fullName>
    </submittedName>
</protein>
<evidence type="ECO:0000313" key="3">
    <source>
        <dbReference type="EMBL" id="AVR98413.1"/>
    </source>
</evidence>
<dbReference type="RefSeq" id="WP_107143749.1">
    <property type="nucleotide sequence ID" value="NZ_CP028324.1"/>
</dbReference>
<dbReference type="OrthoDB" id="8756331at2"/>
<evidence type="ECO:0000313" key="4">
    <source>
        <dbReference type="Proteomes" id="UP000240505"/>
    </source>
</evidence>
<dbReference type="NCBIfam" id="TIGR02595">
    <property type="entry name" value="PEP_CTERM"/>
    <property type="match status" value="1"/>
</dbReference>
<reference evidence="3 4" key="1">
    <citation type="submission" date="2018-03" db="EMBL/GenBank/DDBJ databases">
        <title>Massilia armeniaca sp. nov., isolated from desert soil.</title>
        <authorList>
            <person name="Huang H."/>
            <person name="Ren M."/>
        </authorList>
    </citation>
    <scope>NUCLEOTIDE SEQUENCE [LARGE SCALE GENOMIC DNA]</scope>
    <source>
        <strain evidence="3 4">ZMN-3</strain>
    </source>
</reference>
<evidence type="ECO:0000259" key="2">
    <source>
        <dbReference type="Pfam" id="PF07589"/>
    </source>
</evidence>
<keyword evidence="1" id="KW-0732">Signal</keyword>
<feature type="signal peptide" evidence="1">
    <location>
        <begin position="1"/>
        <end position="24"/>
    </location>
</feature>
<dbReference type="Proteomes" id="UP000240505">
    <property type="component" value="Chromosome"/>
</dbReference>
<keyword evidence="4" id="KW-1185">Reference proteome</keyword>